<comment type="caution">
    <text evidence="3">The sequence shown here is derived from an EMBL/GenBank/DDBJ whole genome shotgun (WGS) entry which is preliminary data.</text>
</comment>
<evidence type="ECO:0000313" key="3">
    <source>
        <dbReference type="EMBL" id="KAJ4979273.1"/>
    </source>
</evidence>
<dbReference type="InterPro" id="IPR032675">
    <property type="entry name" value="LRR_dom_sf"/>
</dbReference>
<dbReference type="OrthoDB" id="773208at2759"/>
<protein>
    <recommendedName>
        <fullName evidence="2">Disease resistance R13L4/SHOC-2-like LRR domain-containing protein</fullName>
    </recommendedName>
</protein>
<accession>A0A9Q0R0V6</accession>
<evidence type="ECO:0000256" key="1">
    <source>
        <dbReference type="ARBA" id="ARBA00022737"/>
    </source>
</evidence>
<dbReference type="Proteomes" id="UP001141806">
    <property type="component" value="Unassembled WGS sequence"/>
</dbReference>
<dbReference type="PANTHER" id="PTHR47186:SF3">
    <property type="entry name" value="OS09G0267800 PROTEIN"/>
    <property type="match status" value="1"/>
</dbReference>
<sequence length="173" mass="19729">MRTLLCFGNPSYLKVPGDFFSHLKFLRALDLSLPLIEELPFSIGTLKQLRYLNLSYTQIKKLPPFVYNLYLLQTLKLSHSLLDELPKEIWKLQKLRHLEIDDTLMTHLPLGIAKLNNLWTLSEFIVGGECSVGELGTLTHHRGSSKDEVARREKVWIVGPTDGVVRGERECGS</sequence>
<dbReference type="AlphaFoldDB" id="A0A9Q0R0V6"/>
<dbReference type="PANTHER" id="PTHR47186">
    <property type="entry name" value="LEUCINE-RICH REPEAT-CONTAINING PROTEIN 57"/>
    <property type="match status" value="1"/>
</dbReference>
<dbReference type="EMBL" id="JAMYWD010000002">
    <property type="protein sequence ID" value="KAJ4979273.1"/>
    <property type="molecule type" value="Genomic_DNA"/>
</dbReference>
<keyword evidence="1" id="KW-0677">Repeat</keyword>
<dbReference type="Pfam" id="PF23598">
    <property type="entry name" value="LRR_14"/>
    <property type="match status" value="1"/>
</dbReference>
<feature type="domain" description="Disease resistance R13L4/SHOC-2-like LRR" evidence="2">
    <location>
        <begin position="21"/>
        <end position="140"/>
    </location>
</feature>
<proteinExistence type="predicted"/>
<name>A0A9Q0R0V6_9MAGN</name>
<dbReference type="SUPFAM" id="SSF52058">
    <property type="entry name" value="L domain-like"/>
    <property type="match status" value="1"/>
</dbReference>
<reference evidence="3" key="1">
    <citation type="journal article" date="2023" name="Plant J.">
        <title>The genome of the king protea, Protea cynaroides.</title>
        <authorList>
            <person name="Chang J."/>
            <person name="Duong T.A."/>
            <person name="Schoeman C."/>
            <person name="Ma X."/>
            <person name="Roodt D."/>
            <person name="Barker N."/>
            <person name="Li Z."/>
            <person name="Van de Peer Y."/>
            <person name="Mizrachi E."/>
        </authorList>
    </citation>
    <scope>NUCLEOTIDE SEQUENCE</scope>
    <source>
        <tissue evidence="3">Young leaves</tissue>
    </source>
</reference>
<dbReference type="InterPro" id="IPR055414">
    <property type="entry name" value="LRR_R13L4/SHOC2-like"/>
</dbReference>
<evidence type="ECO:0000259" key="2">
    <source>
        <dbReference type="Pfam" id="PF23598"/>
    </source>
</evidence>
<dbReference type="InterPro" id="IPR001611">
    <property type="entry name" value="Leu-rich_rpt"/>
</dbReference>
<dbReference type="Gene3D" id="3.80.10.10">
    <property type="entry name" value="Ribonuclease Inhibitor"/>
    <property type="match status" value="1"/>
</dbReference>
<dbReference type="PROSITE" id="PS51450">
    <property type="entry name" value="LRR"/>
    <property type="match status" value="1"/>
</dbReference>
<keyword evidence="4" id="KW-1185">Reference proteome</keyword>
<gene>
    <name evidence="3" type="ORF">NE237_010053</name>
</gene>
<organism evidence="3 4">
    <name type="scientific">Protea cynaroides</name>
    <dbReference type="NCBI Taxonomy" id="273540"/>
    <lineage>
        <taxon>Eukaryota</taxon>
        <taxon>Viridiplantae</taxon>
        <taxon>Streptophyta</taxon>
        <taxon>Embryophyta</taxon>
        <taxon>Tracheophyta</taxon>
        <taxon>Spermatophyta</taxon>
        <taxon>Magnoliopsida</taxon>
        <taxon>Proteales</taxon>
        <taxon>Proteaceae</taxon>
        <taxon>Protea</taxon>
    </lineage>
</organism>
<evidence type="ECO:0000313" key="4">
    <source>
        <dbReference type="Proteomes" id="UP001141806"/>
    </source>
</evidence>